<reference evidence="1 2" key="1">
    <citation type="submission" date="2020-08" db="EMBL/GenBank/DDBJ databases">
        <title>Genomic Encyclopedia of Type Strains, Phase IV (KMG-IV): sequencing the most valuable type-strain genomes for metagenomic binning, comparative biology and taxonomic classification.</title>
        <authorList>
            <person name="Goeker M."/>
        </authorList>
    </citation>
    <scope>NUCLEOTIDE SEQUENCE [LARGE SCALE GENOMIC DNA]</scope>
    <source>
        <strain evidence="1 2">DSM 101535</strain>
    </source>
</reference>
<keyword evidence="2" id="KW-1185">Reference proteome</keyword>
<dbReference type="Proteomes" id="UP000560131">
    <property type="component" value="Unassembled WGS sequence"/>
</dbReference>
<dbReference type="RefSeq" id="WP_184039830.1">
    <property type="nucleotide sequence ID" value="NZ_BAABAR010000018.1"/>
</dbReference>
<organism evidence="1 2">
    <name type="scientific">Sphingomonas endophytica</name>
    <dbReference type="NCBI Taxonomy" id="869719"/>
    <lineage>
        <taxon>Bacteria</taxon>
        <taxon>Pseudomonadati</taxon>
        <taxon>Pseudomonadota</taxon>
        <taxon>Alphaproteobacteria</taxon>
        <taxon>Sphingomonadales</taxon>
        <taxon>Sphingomonadaceae</taxon>
        <taxon>Sphingomonas</taxon>
    </lineage>
</organism>
<gene>
    <name evidence="1" type="ORF">FHS97_003066</name>
</gene>
<evidence type="ECO:0000313" key="1">
    <source>
        <dbReference type="EMBL" id="MBB5727112.1"/>
    </source>
</evidence>
<accession>A0ABR6N8K0</accession>
<evidence type="ECO:0000313" key="2">
    <source>
        <dbReference type="Proteomes" id="UP000560131"/>
    </source>
</evidence>
<sequence>MIDNLWLNSRRAFRPYLTIEYRCIALISEGNHHDRQDNIDSKKVLTCAARLKNPPLVKARLKRFDTFGALRKGMVSRSARDQLKTRIIATNHAVLLT</sequence>
<comment type="caution">
    <text evidence="1">The sequence shown here is derived from an EMBL/GenBank/DDBJ whole genome shotgun (WGS) entry which is preliminary data.</text>
</comment>
<proteinExistence type="predicted"/>
<name>A0ABR6N8K0_9SPHN</name>
<dbReference type="EMBL" id="JACIJN010000011">
    <property type="protein sequence ID" value="MBB5727112.1"/>
    <property type="molecule type" value="Genomic_DNA"/>
</dbReference>
<protein>
    <recommendedName>
        <fullName evidence="3">DUF559 domain-containing protein</fullName>
    </recommendedName>
</protein>
<evidence type="ECO:0008006" key="3">
    <source>
        <dbReference type="Google" id="ProtNLM"/>
    </source>
</evidence>